<feature type="signal peptide" evidence="1">
    <location>
        <begin position="1"/>
        <end position="36"/>
    </location>
</feature>
<dbReference type="EMBL" id="VJMH01006343">
    <property type="protein sequence ID" value="KAF0690706.1"/>
    <property type="molecule type" value="Genomic_DNA"/>
</dbReference>
<dbReference type="InterPro" id="IPR051681">
    <property type="entry name" value="Ser/Thr_Kinases-Pseudokinases"/>
</dbReference>
<dbReference type="GO" id="GO:0005524">
    <property type="term" value="F:ATP binding"/>
    <property type="evidence" value="ECO:0007669"/>
    <property type="project" value="InterPro"/>
</dbReference>
<dbReference type="Pfam" id="PF07714">
    <property type="entry name" value="PK_Tyr_Ser-Thr"/>
    <property type="match status" value="1"/>
</dbReference>
<dbReference type="PANTHER" id="PTHR44329:SF214">
    <property type="entry name" value="PROTEIN KINASE DOMAIN-CONTAINING PROTEIN"/>
    <property type="match status" value="1"/>
</dbReference>
<protein>
    <submittedName>
        <fullName evidence="4">Aste57867_17916 protein</fullName>
    </submittedName>
</protein>
<keyword evidence="5" id="KW-1185">Reference proteome</keyword>
<reference evidence="4 5" key="1">
    <citation type="submission" date="2019-03" db="EMBL/GenBank/DDBJ databases">
        <authorList>
            <person name="Gaulin E."/>
            <person name="Dumas B."/>
        </authorList>
    </citation>
    <scope>NUCLEOTIDE SEQUENCE [LARGE SCALE GENOMIC DNA]</scope>
    <source>
        <strain evidence="4">CBS 568.67</strain>
    </source>
</reference>
<dbReference type="Proteomes" id="UP000332933">
    <property type="component" value="Unassembled WGS sequence"/>
</dbReference>
<evidence type="ECO:0000313" key="5">
    <source>
        <dbReference type="Proteomes" id="UP000332933"/>
    </source>
</evidence>
<dbReference type="PROSITE" id="PS00108">
    <property type="entry name" value="PROTEIN_KINASE_ST"/>
    <property type="match status" value="1"/>
</dbReference>
<dbReference type="SMART" id="SM00220">
    <property type="entry name" value="S_TKc"/>
    <property type="match status" value="1"/>
</dbReference>
<dbReference type="InterPro" id="IPR011009">
    <property type="entry name" value="Kinase-like_dom_sf"/>
</dbReference>
<dbReference type="InterPro" id="IPR001245">
    <property type="entry name" value="Ser-Thr/Tyr_kinase_cat_dom"/>
</dbReference>
<dbReference type="Gene3D" id="1.10.510.10">
    <property type="entry name" value="Transferase(Phosphotransferase) domain 1"/>
    <property type="match status" value="1"/>
</dbReference>
<dbReference type="PANTHER" id="PTHR44329">
    <property type="entry name" value="SERINE/THREONINE-PROTEIN KINASE TNNI3K-RELATED"/>
    <property type="match status" value="1"/>
</dbReference>
<dbReference type="EMBL" id="CAADRA010006364">
    <property type="protein sequence ID" value="VFT94658.1"/>
    <property type="molecule type" value="Genomic_DNA"/>
</dbReference>
<sequence>MQFVSAPLLRMMKMFADRRTATSMGIAALILAAVHAQDVASSCSDMRTSYLAQHTQCVKSPDNAAAFCGESSCSESLRLYANLPPTCTVGATDMPTLTTLPGVPTTVLSTAFCQPECVSAYVSLQSTYMQCHEHKGPTKNALQCQACQRYTSSVSALVSSCGFNGTAVPALKAAVAGDAAQCEQTVRTNVIASNETSGSSISPFLVSGLAVGILVLATILYIQKRRVNILHVFQTKEAKRGKKQHEAPYQAFEIHNDIRYDDAMGPFWHAQNKLSQISLRSKGGFGLVYSATLDTSDARGKIRVALKQLLPDRTADSDQIEAFMNEIRLASQLNHPNIVPFVGFTWSSVQDIAMITEFMPNGDLHKLLAKEFKMPPAKRTLSWSVETLCNKLNMAANVIDALAYLHGFSPSIIHRDLKSKNILLGATFQAYVTDFGVSRQSSSDVDAVMTARVGTSAWIAPEVLRGEKYTHQADMYSFGVLLAELDTLQEPYKDATLQPDVVKLSPGKLASKIAQGKLVPAFTAQVPPFVLSIASKCLAYDYTTRPSATQVAMEMNSFLIQDHQRLSHYPAVAHDAYAAL</sequence>
<name>A0A485LAH6_9STRA</name>
<evidence type="ECO:0000313" key="3">
    <source>
        <dbReference type="EMBL" id="KAF0690706.1"/>
    </source>
</evidence>
<dbReference type="GO" id="GO:0004674">
    <property type="term" value="F:protein serine/threonine kinase activity"/>
    <property type="evidence" value="ECO:0007669"/>
    <property type="project" value="TreeGrafter"/>
</dbReference>
<gene>
    <name evidence="4" type="primary">Aste57867_17916</name>
    <name evidence="3" type="ORF">As57867_017855</name>
    <name evidence="4" type="ORF">ASTE57867_17916</name>
</gene>
<dbReference type="InterPro" id="IPR008271">
    <property type="entry name" value="Ser/Thr_kinase_AS"/>
</dbReference>
<reference evidence="3" key="2">
    <citation type="submission" date="2019-06" db="EMBL/GenBank/DDBJ databases">
        <title>Genomics analysis of Aphanomyces spp. identifies a new class of oomycete effector associated with host adaptation.</title>
        <authorList>
            <person name="Gaulin E."/>
        </authorList>
    </citation>
    <scope>NUCLEOTIDE SEQUENCE</scope>
    <source>
        <strain evidence="3">CBS 578.67</strain>
    </source>
</reference>
<keyword evidence="1" id="KW-0732">Signal</keyword>
<dbReference type="AlphaFoldDB" id="A0A485LAH6"/>
<dbReference type="InterPro" id="IPR000719">
    <property type="entry name" value="Prot_kinase_dom"/>
</dbReference>
<feature type="domain" description="Protein kinase" evidence="2">
    <location>
        <begin position="274"/>
        <end position="559"/>
    </location>
</feature>
<dbReference type="SUPFAM" id="SSF56112">
    <property type="entry name" value="Protein kinase-like (PK-like)"/>
    <property type="match status" value="1"/>
</dbReference>
<feature type="chain" id="PRO_5033827315" evidence="1">
    <location>
        <begin position="37"/>
        <end position="580"/>
    </location>
</feature>
<evidence type="ECO:0000256" key="1">
    <source>
        <dbReference type="SAM" id="SignalP"/>
    </source>
</evidence>
<dbReference type="PROSITE" id="PS50011">
    <property type="entry name" value="PROTEIN_KINASE_DOM"/>
    <property type="match status" value="1"/>
</dbReference>
<organism evidence="4 5">
    <name type="scientific">Aphanomyces stellatus</name>
    <dbReference type="NCBI Taxonomy" id="120398"/>
    <lineage>
        <taxon>Eukaryota</taxon>
        <taxon>Sar</taxon>
        <taxon>Stramenopiles</taxon>
        <taxon>Oomycota</taxon>
        <taxon>Saprolegniomycetes</taxon>
        <taxon>Saprolegniales</taxon>
        <taxon>Verrucalvaceae</taxon>
        <taxon>Aphanomyces</taxon>
    </lineage>
</organism>
<accession>A0A485LAH6</accession>
<proteinExistence type="predicted"/>
<evidence type="ECO:0000313" key="4">
    <source>
        <dbReference type="EMBL" id="VFT94658.1"/>
    </source>
</evidence>
<dbReference type="OrthoDB" id="4062651at2759"/>
<evidence type="ECO:0000259" key="2">
    <source>
        <dbReference type="PROSITE" id="PS50011"/>
    </source>
</evidence>